<feature type="domain" description="Hexokinase C-terminal" evidence="4">
    <location>
        <begin position="47"/>
        <end position="210"/>
    </location>
</feature>
<name>A0A914WFP3_9BILA</name>
<dbReference type="SUPFAM" id="SSF53067">
    <property type="entry name" value="Actin-like ATPase domain"/>
    <property type="match status" value="1"/>
</dbReference>
<dbReference type="GO" id="GO:0008865">
    <property type="term" value="F:fructokinase activity"/>
    <property type="evidence" value="ECO:0007669"/>
    <property type="project" value="TreeGrafter"/>
</dbReference>
<keyword evidence="5" id="KW-1185">Reference proteome</keyword>
<dbReference type="PRINTS" id="PR00475">
    <property type="entry name" value="HEXOKINASE"/>
</dbReference>
<dbReference type="InterPro" id="IPR001312">
    <property type="entry name" value="Hexokinase"/>
</dbReference>
<dbReference type="GO" id="GO:0005524">
    <property type="term" value="F:ATP binding"/>
    <property type="evidence" value="ECO:0007669"/>
    <property type="project" value="UniProtKB-UniRule"/>
</dbReference>
<keyword evidence="2" id="KW-0418">Kinase</keyword>
<dbReference type="Pfam" id="PF03727">
    <property type="entry name" value="Hexokinase_2"/>
    <property type="match status" value="1"/>
</dbReference>
<dbReference type="InterPro" id="IPR043129">
    <property type="entry name" value="ATPase_NBD"/>
</dbReference>
<evidence type="ECO:0000256" key="2">
    <source>
        <dbReference type="RuleBase" id="RU362007"/>
    </source>
</evidence>
<keyword evidence="2" id="KW-0808">Transferase</keyword>
<proteinExistence type="inferred from homology"/>
<organism evidence="5 6">
    <name type="scientific">Plectus sambesii</name>
    <dbReference type="NCBI Taxonomy" id="2011161"/>
    <lineage>
        <taxon>Eukaryota</taxon>
        <taxon>Metazoa</taxon>
        <taxon>Ecdysozoa</taxon>
        <taxon>Nematoda</taxon>
        <taxon>Chromadorea</taxon>
        <taxon>Plectida</taxon>
        <taxon>Plectina</taxon>
        <taxon>Plectoidea</taxon>
        <taxon>Plectidae</taxon>
        <taxon>Plectus</taxon>
    </lineage>
</organism>
<accession>A0A914WFP3</accession>
<comment type="similarity">
    <text evidence="2">Belongs to the hexokinase family.</text>
</comment>
<dbReference type="InterPro" id="IPR022673">
    <property type="entry name" value="Hexokinase_C"/>
</dbReference>
<feature type="chain" id="PRO_5037571352" description="Phosphotransferase" evidence="3">
    <location>
        <begin position="19"/>
        <end position="216"/>
    </location>
</feature>
<evidence type="ECO:0000259" key="4">
    <source>
        <dbReference type="Pfam" id="PF03727"/>
    </source>
</evidence>
<dbReference type="GO" id="GO:0005536">
    <property type="term" value="F:D-glucose binding"/>
    <property type="evidence" value="ECO:0007669"/>
    <property type="project" value="InterPro"/>
</dbReference>
<reference evidence="6" key="1">
    <citation type="submission" date="2022-11" db="UniProtKB">
        <authorList>
            <consortium name="WormBaseParasite"/>
        </authorList>
    </citation>
    <scope>IDENTIFICATION</scope>
</reference>
<dbReference type="WBParaSite" id="PSAMB.scaffold3994size16095.g23117.t1">
    <property type="protein sequence ID" value="PSAMB.scaffold3994size16095.g23117.t1"/>
    <property type="gene ID" value="PSAMB.scaffold3994size16095.g23117"/>
</dbReference>
<dbReference type="GO" id="GO:0006006">
    <property type="term" value="P:glucose metabolic process"/>
    <property type="evidence" value="ECO:0007669"/>
    <property type="project" value="TreeGrafter"/>
</dbReference>
<dbReference type="PANTHER" id="PTHR19443:SF32">
    <property type="entry name" value="PHOSPHOTRANSFERASE"/>
    <property type="match status" value="1"/>
</dbReference>
<feature type="signal peptide" evidence="3">
    <location>
        <begin position="1"/>
        <end position="18"/>
    </location>
</feature>
<sequence length="216" mass="23919">MTKWMSLLPLCCLGPAAGFNFVVRFFPELVNVRVGRIILIPFDFPSGELDCILTSFDREIDAASVHKGKQIVDKVTGALYLGELVRRILAQLVIDGLLFGAQPCERLDQPDSFPAKYISEILRDDESTSFKNSRRICDELEVPNHGSSDYVIIREICHVVSQRSASIVAAAITALLKHMGRDRVKIGVGGALIQFHPTYHQLLEEKLSALAPDGVE</sequence>
<evidence type="ECO:0000256" key="1">
    <source>
        <dbReference type="ARBA" id="ARBA00004888"/>
    </source>
</evidence>
<dbReference type="Gene3D" id="3.40.367.20">
    <property type="match status" value="1"/>
</dbReference>
<dbReference type="PROSITE" id="PS51748">
    <property type="entry name" value="HEXOKINASE_2"/>
    <property type="match status" value="1"/>
</dbReference>
<evidence type="ECO:0000313" key="6">
    <source>
        <dbReference type="WBParaSite" id="PSAMB.scaffold3994size16095.g23117.t1"/>
    </source>
</evidence>
<dbReference type="GO" id="GO:0006096">
    <property type="term" value="P:glycolytic process"/>
    <property type="evidence" value="ECO:0007669"/>
    <property type="project" value="UniProtKB-KW"/>
</dbReference>
<dbReference type="PANTHER" id="PTHR19443">
    <property type="entry name" value="HEXOKINASE"/>
    <property type="match status" value="1"/>
</dbReference>
<keyword evidence="3" id="KW-0732">Signal</keyword>
<keyword evidence="2" id="KW-0067">ATP-binding</keyword>
<evidence type="ECO:0000313" key="5">
    <source>
        <dbReference type="Proteomes" id="UP000887566"/>
    </source>
</evidence>
<dbReference type="AlphaFoldDB" id="A0A914WFP3"/>
<protein>
    <recommendedName>
        <fullName evidence="2">Phosphotransferase</fullName>
        <ecNumber evidence="2">2.7.1.-</ecNumber>
    </recommendedName>
</protein>
<dbReference type="GO" id="GO:0001678">
    <property type="term" value="P:intracellular glucose homeostasis"/>
    <property type="evidence" value="ECO:0007669"/>
    <property type="project" value="InterPro"/>
</dbReference>
<evidence type="ECO:0000256" key="3">
    <source>
        <dbReference type="SAM" id="SignalP"/>
    </source>
</evidence>
<dbReference type="GO" id="GO:0004340">
    <property type="term" value="F:glucokinase activity"/>
    <property type="evidence" value="ECO:0007669"/>
    <property type="project" value="TreeGrafter"/>
</dbReference>
<dbReference type="GO" id="GO:0005829">
    <property type="term" value="C:cytosol"/>
    <property type="evidence" value="ECO:0007669"/>
    <property type="project" value="TreeGrafter"/>
</dbReference>
<dbReference type="EC" id="2.7.1.-" evidence="2"/>
<dbReference type="Proteomes" id="UP000887566">
    <property type="component" value="Unplaced"/>
</dbReference>
<dbReference type="GO" id="GO:0005739">
    <property type="term" value="C:mitochondrion"/>
    <property type="evidence" value="ECO:0007669"/>
    <property type="project" value="TreeGrafter"/>
</dbReference>
<keyword evidence="2" id="KW-0324">Glycolysis</keyword>
<keyword evidence="2" id="KW-0547">Nucleotide-binding</keyword>
<comment type="pathway">
    <text evidence="1">Carbohydrate degradation; glycolysis; D-glyceraldehyde 3-phosphate and glycerone phosphate from D-glucose: step 1/4.</text>
</comment>